<dbReference type="GO" id="GO:0032259">
    <property type="term" value="P:methylation"/>
    <property type="evidence" value="ECO:0007669"/>
    <property type="project" value="UniProtKB-KW"/>
</dbReference>
<reference evidence="1" key="1">
    <citation type="submission" date="2020-05" db="EMBL/GenBank/DDBJ databases">
        <authorList>
            <person name="Chiriac C."/>
            <person name="Salcher M."/>
            <person name="Ghai R."/>
            <person name="Kavagutti S V."/>
        </authorList>
    </citation>
    <scope>NUCLEOTIDE SEQUENCE</scope>
</reference>
<keyword evidence="1" id="KW-0808">Transferase</keyword>
<dbReference type="GO" id="GO:0009307">
    <property type="term" value="P:DNA restriction-modification system"/>
    <property type="evidence" value="ECO:0007669"/>
    <property type="project" value="InterPro"/>
</dbReference>
<dbReference type="GO" id="GO:0009007">
    <property type="term" value="F:site-specific DNA-methyltransferase (adenine-specific) activity"/>
    <property type="evidence" value="ECO:0007669"/>
    <property type="project" value="InterPro"/>
</dbReference>
<dbReference type="InterPro" id="IPR008593">
    <property type="entry name" value="Dam_MeTrfase"/>
</dbReference>
<protein>
    <submittedName>
        <fullName evidence="1">DNA N-6-adenine-methyltransferase</fullName>
    </submittedName>
</protein>
<dbReference type="Pfam" id="PF05869">
    <property type="entry name" value="Dam"/>
    <property type="match status" value="1"/>
</dbReference>
<accession>A0A6J5SPU3</accession>
<organism evidence="1">
    <name type="scientific">uncultured Caudovirales phage</name>
    <dbReference type="NCBI Taxonomy" id="2100421"/>
    <lineage>
        <taxon>Viruses</taxon>
        <taxon>Duplodnaviria</taxon>
        <taxon>Heunggongvirae</taxon>
        <taxon>Uroviricota</taxon>
        <taxon>Caudoviricetes</taxon>
        <taxon>Peduoviridae</taxon>
        <taxon>Maltschvirus</taxon>
        <taxon>Maltschvirus maltsch</taxon>
    </lineage>
</organism>
<dbReference type="EMBL" id="LR797441">
    <property type="protein sequence ID" value="CAB4217136.1"/>
    <property type="molecule type" value="Genomic_DNA"/>
</dbReference>
<dbReference type="GO" id="GO:0003677">
    <property type="term" value="F:DNA binding"/>
    <property type="evidence" value="ECO:0007669"/>
    <property type="project" value="InterPro"/>
</dbReference>
<sequence>MNDLRFELESNDQDLNHKTSDDYYTPLFIFEALGVKFDLDVSGPPGGVPWIPAQRTFSILDDGLFQDWEGQKVWMNPPFSKPTPWIEKFIKNNNGIALLPFSKARWFITIWEAAGGLLPLDNTLKFHRVDGAEEGIFMPVFLAAMGDVNVEALRNSGLGHVR</sequence>
<keyword evidence="1" id="KW-0489">Methyltransferase</keyword>
<gene>
    <name evidence="1" type="ORF">UFOVP1502_12</name>
</gene>
<evidence type="ECO:0000313" key="1">
    <source>
        <dbReference type="EMBL" id="CAB4217136.1"/>
    </source>
</evidence>
<name>A0A6J5SPU3_9CAUD</name>
<proteinExistence type="predicted"/>